<evidence type="ECO:0000313" key="2">
    <source>
        <dbReference type="Proteomes" id="UP000779049"/>
    </source>
</evidence>
<dbReference type="EMBL" id="VIRV01000005">
    <property type="protein sequence ID" value="MBY0758549.1"/>
    <property type="molecule type" value="Genomic_DNA"/>
</dbReference>
<evidence type="ECO:0000313" key="1">
    <source>
        <dbReference type="EMBL" id="MBY0758549.1"/>
    </source>
</evidence>
<reference evidence="1 2" key="1">
    <citation type="journal article" date="2020" name="New Microbes New Infect">
        <title>Sellimonas caecigallum sp. nov., description and genome sequence of a new member of the Sellimonas genus isolated from the cecum of feral chicken.</title>
        <authorList>
            <person name="Wongkuna S."/>
            <person name="Ghimire S."/>
            <person name="Antony L."/>
            <person name="Chankhamhaengdecha S."/>
            <person name="Janvilisri T."/>
            <person name="Scaria J."/>
        </authorList>
    </citation>
    <scope>NUCLEOTIDE SEQUENCE [LARGE SCALE GENOMIC DNA]</scope>
    <source>
        <strain evidence="1 2">SW451</strain>
    </source>
</reference>
<comment type="caution">
    <text evidence="1">The sequence shown here is derived from an EMBL/GenBank/DDBJ whole genome shotgun (WGS) entry which is preliminary data.</text>
</comment>
<dbReference type="Proteomes" id="UP000779049">
    <property type="component" value="Unassembled WGS sequence"/>
</dbReference>
<dbReference type="RefSeq" id="WP_221919602.1">
    <property type="nucleotide sequence ID" value="NZ_CP173660.1"/>
</dbReference>
<organism evidence="1 2">
    <name type="scientific">Sellimonas caecigallum</name>
    <dbReference type="NCBI Taxonomy" id="2592333"/>
    <lineage>
        <taxon>Bacteria</taxon>
        <taxon>Bacillati</taxon>
        <taxon>Bacillota</taxon>
        <taxon>Clostridia</taxon>
        <taxon>Lachnospirales</taxon>
        <taxon>Lachnospiraceae</taxon>
        <taxon>Sellimonas</taxon>
    </lineage>
</organism>
<proteinExistence type="predicted"/>
<gene>
    <name evidence="1" type="ORF">FLB61_05505</name>
</gene>
<accession>A0ABS7L653</accession>
<sequence length="66" mass="7769">MNRQERMYGKNGAKYGIYNTSAKKFQFGICEDTPMLAEARLIQKIGNDARKWRFVVKRLPEDKEVE</sequence>
<name>A0ABS7L653_9FIRM</name>
<keyword evidence="2" id="KW-1185">Reference proteome</keyword>
<protein>
    <submittedName>
        <fullName evidence="1">Uncharacterized protein</fullName>
    </submittedName>
</protein>